<dbReference type="Proteomes" id="UP001054902">
    <property type="component" value="Unassembled WGS sequence"/>
</dbReference>
<feature type="compositionally biased region" description="Low complexity" evidence="5">
    <location>
        <begin position="12"/>
        <end position="24"/>
    </location>
</feature>
<dbReference type="GO" id="GO:0043565">
    <property type="term" value="F:sequence-specific DNA binding"/>
    <property type="evidence" value="ECO:0007669"/>
    <property type="project" value="InterPro"/>
</dbReference>
<evidence type="ECO:0000256" key="2">
    <source>
        <dbReference type="ARBA" id="ARBA00023125"/>
    </source>
</evidence>
<dbReference type="InterPro" id="IPR000232">
    <property type="entry name" value="HSF_DNA-bd"/>
</dbReference>
<dbReference type="SUPFAM" id="SSF46785">
    <property type="entry name" value="Winged helix' DNA-binding domain"/>
    <property type="match status" value="1"/>
</dbReference>
<dbReference type="EMBL" id="BLLK01000019">
    <property type="protein sequence ID" value="GFH44461.1"/>
    <property type="molecule type" value="Genomic_DNA"/>
</dbReference>
<accession>A0AAD3GZ88</accession>
<evidence type="ECO:0000256" key="3">
    <source>
        <dbReference type="ARBA" id="ARBA00023242"/>
    </source>
</evidence>
<evidence type="ECO:0000256" key="4">
    <source>
        <dbReference type="RuleBase" id="RU004020"/>
    </source>
</evidence>
<name>A0AAD3GZ88_9STRA</name>
<dbReference type="InterPro" id="IPR036388">
    <property type="entry name" value="WH-like_DNA-bd_sf"/>
</dbReference>
<dbReference type="PANTHER" id="PTHR10015:SF206">
    <property type="entry name" value="HSF-TYPE DNA-BINDING DOMAIN-CONTAINING PROTEIN"/>
    <property type="match status" value="1"/>
</dbReference>
<comment type="similarity">
    <text evidence="4">Belongs to the HSF family.</text>
</comment>
<dbReference type="Pfam" id="PF00447">
    <property type="entry name" value="HSF_DNA-bind"/>
    <property type="match status" value="1"/>
</dbReference>
<feature type="domain" description="HSF-type DNA-binding" evidence="6">
    <location>
        <begin position="30"/>
        <end position="126"/>
    </location>
</feature>
<protein>
    <recommendedName>
        <fullName evidence="6">HSF-type DNA-binding domain-containing protein</fullName>
    </recommendedName>
</protein>
<dbReference type="GO" id="GO:0003700">
    <property type="term" value="F:DNA-binding transcription factor activity"/>
    <property type="evidence" value="ECO:0007669"/>
    <property type="project" value="InterPro"/>
</dbReference>
<feature type="region of interest" description="Disordered" evidence="5">
    <location>
        <begin position="1"/>
        <end position="27"/>
    </location>
</feature>
<dbReference type="Gene3D" id="1.10.10.10">
    <property type="entry name" value="Winged helix-like DNA-binding domain superfamily/Winged helix DNA-binding domain"/>
    <property type="match status" value="1"/>
</dbReference>
<dbReference type="GO" id="GO:0005634">
    <property type="term" value="C:nucleus"/>
    <property type="evidence" value="ECO:0007669"/>
    <property type="project" value="UniProtKB-SubCell"/>
</dbReference>
<feature type="compositionally biased region" description="Basic residues" evidence="5">
    <location>
        <begin position="170"/>
        <end position="181"/>
    </location>
</feature>
<keyword evidence="3" id="KW-0539">Nucleus</keyword>
<dbReference type="FunFam" id="1.10.10.10:FF:000479">
    <property type="entry name" value="Predicted protein"/>
    <property type="match status" value="1"/>
</dbReference>
<organism evidence="7 8">
    <name type="scientific">Chaetoceros tenuissimus</name>
    <dbReference type="NCBI Taxonomy" id="426638"/>
    <lineage>
        <taxon>Eukaryota</taxon>
        <taxon>Sar</taxon>
        <taxon>Stramenopiles</taxon>
        <taxon>Ochrophyta</taxon>
        <taxon>Bacillariophyta</taxon>
        <taxon>Coscinodiscophyceae</taxon>
        <taxon>Chaetocerotophycidae</taxon>
        <taxon>Chaetocerotales</taxon>
        <taxon>Chaetocerotaceae</taxon>
        <taxon>Chaetoceros</taxon>
    </lineage>
</organism>
<reference evidence="7 8" key="1">
    <citation type="journal article" date="2021" name="Sci. Rep.">
        <title>The genome of the diatom Chaetoceros tenuissimus carries an ancient integrated fragment of an extant virus.</title>
        <authorList>
            <person name="Hongo Y."/>
            <person name="Kimura K."/>
            <person name="Takaki Y."/>
            <person name="Yoshida Y."/>
            <person name="Baba S."/>
            <person name="Kobayashi G."/>
            <person name="Nagasaki K."/>
            <person name="Hano T."/>
            <person name="Tomaru Y."/>
        </authorList>
    </citation>
    <scope>NUCLEOTIDE SEQUENCE [LARGE SCALE GENOMIC DNA]</scope>
    <source>
        <strain evidence="7 8">NIES-3715</strain>
    </source>
</reference>
<gene>
    <name evidence="7" type="ORF">CTEN210_00935</name>
</gene>
<feature type="region of interest" description="Disordered" evidence="5">
    <location>
        <begin position="155"/>
        <end position="189"/>
    </location>
</feature>
<dbReference type="SMART" id="SM00415">
    <property type="entry name" value="HSF"/>
    <property type="match status" value="1"/>
</dbReference>
<dbReference type="InterPro" id="IPR036390">
    <property type="entry name" value="WH_DNA-bd_sf"/>
</dbReference>
<evidence type="ECO:0000313" key="7">
    <source>
        <dbReference type="EMBL" id="GFH44461.1"/>
    </source>
</evidence>
<evidence type="ECO:0000313" key="8">
    <source>
        <dbReference type="Proteomes" id="UP001054902"/>
    </source>
</evidence>
<dbReference type="PANTHER" id="PTHR10015">
    <property type="entry name" value="HEAT SHOCK TRANSCRIPTION FACTOR"/>
    <property type="match status" value="1"/>
</dbReference>
<evidence type="ECO:0000256" key="5">
    <source>
        <dbReference type="SAM" id="MobiDB-lite"/>
    </source>
</evidence>
<keyword evidence="2" id="KW-0238">DNA-binding</keyword>
<keyword evidence="8" id="KW-1185">Reference proteome</keyword>
<comment type="subcellular location">
    <subcellularLocation>
        <location evidence="1">Nucleus</location>
    </subcellularLocation>
</comment>
<proteinExistence type="inferred from homology"/>
<evidence type="ECO:0000256" key="1">
    <source>
        <dbReference type="ARBA" id="ARBA00004123"/>
    </source>
</evidence>
<evidence type="ECO:0000259" key="6">
    <source>
        <dbReference type="SMART" id="SM00415"/>
    </source>
</evidence>
<dbReference type="PRINTS" id="PR00056">
    <property type="entry name" value="HSFDOMAIN"/>
</dbReference>
<dbReference type="AlphaFoldDB" id="A0AAD3GZ88"/>
<comment type="caution">
    <text evidence="7">The sequence shown here is derived from an EMBL/GenBank/DDBJ whole genome shotgun (WGS) entry which is preliminary data.</text>
</comment>
<sequence length="313" mass="36369">MTSPAKLYRDFSTTPHNNNTSPTNKCKGGVKLPFPQKLYSLLSLNPDPSIISWQPHGRAFVVHEPEKFIQKIMPAHFKTQTKMTSFLRQLNLYGFTRILKGRDKGGYYHEMFLRGRKDLTMTIPRLRIKGQRKILNPDYEPNFYKMSWVGVGHEEREDGVKNKAPSNKRNEKKKKKEKQKKPVVSSQQMQIMHDPPIPFSFEMQQTTLPHSNMSVITDASDLDHMEYTFSEITTSIPTTTFKKRARTFSKEEMDEKKMLDPYDDSCGGDIHDACINHTDSEDVDLLWEALVDQRVYPLSWTGQEVDFMHVFDD</sequence>